<accession>A0A6C0HJL3</accession>
<dbReference type="InterPro" id="IPR000182">
    <property type="entry name" value="GNAT_dom"/>
</dbReference>
<dbReference type="PROSITE" id="PS51186">
    <property type="entry name" value="GNAT"/>
    <property type="match status" value="1"/>
</dbReference>
<sequence length="324" mass="38185">MVFWKTYPIYRIIESLYQSEVFLPQLVEKEPLDSPTGYPMERVEDATEVRAFLRQHFGNPPHTPYLDIPEHLLCGPSDHVFVVRDAETKIVGSIRYHYLGGFLTSEDQPMYIVDCFCIHPDWRGQGLGDYLLTELNRYVNQNDIPYSLFLKEGSPVSRIAPSYYTGMYVYRELTSKKESMYMMDLNVSEAHRLMDMHRSFPTPRVMIRKKAIEQCTTEVWKWYRKKGQSILICVQDTYQRLMKDGRVKKLGWCTAWLESPCLTDEFRAEAADALANDVFPQFDYLWMNQEWVGNSEWTVDGPFHWYTYQWTSSVKMDHSYAIIS</sequence>
<reference evidence="2" key="1">
    <citation type="journal article" date="2020" name="Nature">
        <title>Giant virus diversity and host interactions through global metagenomics.</title>
        <authorList>
            <person name="Schulz F."/>
            <person name="Roux S."/>
            <person name="Paez-Espino D."/>
            <person name="Jungbluth S."/>
            <person name="Walsh D.A."/>
            <person name="Denef V.J."/>
            <person name="McMahon K.D."/>
            <person name="Konstantinidis K.T."/>
            <person name="Eloe-Fadrosh E.A."/>
            <person name="Kyrpides N.C."/>
            <person name="Woyke T."/>
        </authorList>
    </citation>
    <scope>NUCLEOTIDE SEQUENCE</scope>
    <source>
        <strain evidence="2">GVMAG-M-3300023184-121</strain>
    </source>
</reference>
<dbReference type="EMBL" id="MN739975">
    <property type="protein sequence ID" value="QHT80851.1"/>
    <property type="molecule type" value="Genomic_DNA"/>
</dbReference>
<dbReference type="CDD" id="cd04301">
    <property type="entry name" value="NAT_SF"/>
    <property type="match status" value="1"/>
</dbReference>
<proteinExistence type="predicted"/>
<dbReference type="AlphaFoldDB" id="A0A6C0HJL3"/>
<dbReference type="GO" id="GO:0016747">
    <property type="term" value="F:acyltransferase activity, transferring groups other than amino-acyl groups"/>
    <property type="evidence" value="ECO:0007669"/>
    <property type="project" value="InterPro"/>
</dbReference>
<organism evidence="2">
    <name type="scientific">viral metagenome</name>
    <dbReference type="NCBI Taxonomy" id="1070528"/>
    <lineage>
        <taxon>unclassified sequences</taxon>
        <taxon>metagenomes</taxon>
        <taxon>organismal metagenomes</taxon>
    </lineage>
</organism>
<feature type="domain" description="N-acetyltransferase" evidence="1">
    <location>
        <begin position="35"/>
        <end position="188"/>
    </location>
</feature>
<evidence type="ECO:0000259" key="1">
    <source>
        <dbReference type="PROSITE" id="PS51186"/>
    </source>
</evidence>
<dbReference type="Pfam" id="PF00583">
    <property type="entry name" value="Acetyltransf_1"/>
    <property type="match status" value="1"/>
</dbReference>
<name>A0A6C0HJL3_9ZZZZ</name>
<evidence type="ECO:0000313" key="2">
    <source>
        <dbReference type="EMBL" id="QHT80851.1"/>
    </source>
</evidence>
<dbReference type="Gene3D" id="3.40.630.30">
    <property type="match status" value="1"/>
</dbReference>
<protein>
    <recommendedName>
        <fullName evidence="1">N-acetyltransferase domain-containing protein</fullName>
    </recommendedName>
</protein>
<dbReference type="SUPFAM" id="SSF55729">
    <property type="entry name" value="Acyl-CoA N-acyltransferases (Nat)"/>
    <property type="match status" value="1"/>
</dbReference>
<dbReference type="InterPro" id="IPR016181">
    <property type="entry name" value="Acyl_CoA_acyltransferase"/>
</dbReference>